<dbReference type="InterPro" id="IPR027417">
    <property type="entry name" value="P-loop_NTPase"/>
</dbReference>
<evidence type="ECO:0000256" key="10">
    <source>
        <dbReference type="PIRSR" id="PIRSR601019-1"/>
    </source>
</evidence>
<dbReference type="Pfam" id="PF00856">
    <property type="entry name" value="SET"/>
    <property type="match status" value="1"/>
</dbReference>
<feature type="region of interest" description="Disordered" evidence="13">
    <location>
        <begin position="801"/>
        <end position="831"/>
    </location>
</feature>
<dbReference type="SUPFAM" id="SSF82199">
    <property type="entry name" value="SET domain"/>
    <property type="match status" value="1"/>
</dbReference>
<dbReference type="InterPro" id="IPR002975">
    <property type="entry name" value="Fungi_Gprotein_alpha"/>
</dbReference>
<feature type="compositionally biased region" description="Basic and acidic residues" evidence="13">
    <location>
        <begin position="688"/>
        <end position="700"/>
    </location>
</feature>
<evidence type="ECO:0000313" key="16">
    <source>
        <dbReference type="Proteomes" id="UP000070133"/>
    </source>
</evidence>
<dbReference type="GO" id="GO:0005834">
    <property type="term" value="C:heterotrimeric G-protein complex"/>
    <property type="evidence" value="ECO:0007669"/>
    <property type="project" value="InterPro"/>
</dbReference>
<feature type="compositionally biased region" description="Polar residues" evidence="13">
    <location>
        <begin position="542"/>
        <end position="570"/>
    </location>
</feature>
<dbReference type="GO" id="GO:0005737">
    <property type="term" value="C:cytoplasm"/>
    <property type="evidence" value="ECO:0007669"/>
    <property type="project" value="TreeGrafter"/>
</dbReference>
<feature type="compositionally biased region" description="Polar residues" evidence="13">
    <location>
        <begin position="732"/>
        <end position="772"/>
    </location>
</feature>
<keyword evidence="3 11" id="KW-0479">Metal-binding</keyword>
<dbReference type="OrthoDB" id="6141102at2759"/>
<dbReference type="SMART" id="SM00275">
    <property type="entry name" value="G_alpha"/>
    <property type="match status" value="1"/>
</dbReference>
<feature type="compositionally biased region" description="Polar residues" evidence="13">
    <location>
        <begin position="702"/>
        <end position="715"/>
    </location>
</feature>
<evidence type="ECO:0000256" key="6">
    <source>
        <dbReference type="ARBA" id="ARBA00023134"/>
    </source>
</evidence>
<reference evidence="15 16" key="1">
    <citation type="submission" date="2015-07" db="EMBL/GenBank/DDBJ databases">
        <title>Comparative genomics of the Sigatoka disease complex on banana suggests a link between parallel evolutionary changes in Pseudocercospora fijiensis and Pseudocercospora eumusae and increased virulence on the banana host.</title>
        <authorList>
            <person name="Chang T.-C."/>
            <person name="Salvucci A."/>
            <person name="Crous P.W."/>
            <person name="Stergiopoulos I."/>
        </authorList>
    </citation>
    <scope>NUCLEOTIDE SEQUENCE [LARGE SCALE GENOMIC DNA]</scope>
    <source>
        <strain evidence="15 16">CBS 114824</strain>
    </source>
</reference>
<dbReference type="Pfam" id="PF00503">
    <property type="entry name" value="G-alpha"/>
    <property type="match status" value="1"/>
</dbReference>
<feature type="compositionally biased region" description="Basic and acidic residues" evidence="13">
    <location>
        <begin position="1503"/>
        <end position="1512"/>
    </location>
</feature>
<keyword evidence="12" id="KW-0175">Coiled coil</keyword>
<keyword evidence="7" id="KW-0564">Palmitate</keyword>
<dbReference type="EMBL" id="LFZN01000054">
    <property type="protein sequence ID" value="KXT01512.1"/>
    <property type="molecule type" value="Genomic_DNA"/>
</dbReference>
<feature type="compositionally biased region" description="Polar residues" evidence="13">
    <location>
        <begin position="488"/>
        <end position="507"/>
    </location>
</feature>
<proteinExistence type="inferred from homology"/>
<feature type="compositionally biased region" description="Basic and acidic residues" evidence="13">
    <location>
        <begin position="1551"/>
        <end position="1566"/>
    </location>
</feature>
<dbReference type="PROSITE" id="PS51882">
    <property type="entry name" value="G_ALPHA"/>
    <property type="match status" value="1"/>
</dbReference>
<evidence type="ECO:0000256" key="5">
    <source>
        <dbReference type="ARBA" id="ARBA00022842"/>
    </source>
</evidence>
<dbReference type="Proteomes" id="UP000070133">
    <property type="component" value="Unassembled WGS sequence"/>
</dbReference>
<dbReference type="Gene3D" id="2.170.270.10">
    <property type="entry name" value="SET domain"/>
    <property type="match status" value="1"/>
</dbReference>
<dbReference type="GO" id="GO:0001664">
    <property type="term" value="F:G protein-coupled receptor binding"/>
    <property type="evidence" value="ECO:0007669"/>
    <property type="project" value="InterPro"/>
</dbReference>
<feature type="compositionally biased region" description="Low complexity" evidence="13">
    <location>
        <begin position="1480"/>
        <end position="1489"/>
    </location>
</feature>
<dbReference type="SUPFAM" id="SSF47895">
    <property type="entry name" value="Transducin (alpha subunit), insertion domain"/>
    <property type="match status" value="1"/>
</dbReference>
<dbReference type="GO" id="GO:0000750">
    <property type="term" value="P:pheromone-dependent signal transduction involved in conjugation with cellular fusion"/>
    <property type="evidence" value="ECO:0007669"/>
    <property type="project" value="TreeGrafter"/>
</dbReference>
<evidence type="ECO:0000256" key="2">
    <source>
        <dbReference type="ARBA" id="ARBA00022707"/>
    </source>
</evidence>
<feature type="binding site" evidence="10">
    <location>
        <position position="325"/>
    </location>
    <ligand>
        <name>GTP</name>
        <dbReference type="ChEBI" id="CHEBI:37565"/>
    </ligand>
</feature>
<dbReference type="InterPro" id="IPR001214">
    <property type="entry name" value="SET_dom"/>
</dbReference>
<dbReference type="STRING" id="321146.A0A139HGJ3"/>
<feature type="binding site" evidence="10">
    <location>
        <begin position="175"/>
        <end position="181"/>
    </location>
    <ligand>
        <name>GTP</name>
        <dbReference type="ChEBI" id="CHEBI:37565"/>
    </ligand>
</feature>
<keyword evidence="6 10" id="KW-0342">GTP-binding</keyword>
<dbReference type="GO" id="GO:0032502">
    <property type="term" value="P:developmental process"/>
    <property type="evidence" value="ECO:0007669"/>
    <property type="project" value="UniProtKB-ARBA"/>
</dbReference>
<dbReference type="GO" id="GO:0007186">
    <property type="term" value="P:G protein-coupled receptor signaling pathway"/>
    <property type="evidence" value="ECO:0007669"/>
    <property type="project" value="InterPro"/>
</dbReference>
<protein>
    <recommendedName>
        <fullName evidence="14">SET domain-containing protein</fullName>
    </recommendedName>
</protein>
<dbReference type="SMART" id="SM00317">
    <property type="entry name" value="SET"/>
    <property type="match status" value="1"/>
</dbReference>
<feature type="binding site" evidence="11">
    <location>
        <position position="47"/>
    </location>
    <ligand>
        <name>Mg(2+)</name>
        <dbReference type="ChEBI" id="CHEBI:18420"/>
    </ligand>
</feature>
<dbReference type="PANTHER" id="PTHR10218:SF302">
    <property type="entry name" value="GUANINE NUCLEOTIDE-BINDING PROTEIN ALPHA-5 SUBUNIT"/>
    <property type="match status" value="1"/>
</dbReference>
<feature type="region of interest" description="Disordered" evidence="13">
    <location>
        <begin position="1435"/>
        <end position="1582"/>
    </location>
</feature>
<feature type="compositionally biased region" description="Basic and acidic residues" evidence="13">
    <location>
        <begin position="632"/>
        <end position="643"/>
    </location>
</feature>
<feature type="region of interest" description="Disordered" evidence="13">
    <location>
        <begin position="863"/>
        <end position="892"/>
    </location>
</feature>
<feature type="compositionally biased region" description="Basic residues" evidence="13">
    <location>
        <begin position="1461"/>
        <end position="1479"/>
    </location>
</feature>
<name>A0A139HGJ3_9PEZI</name>
<dbReference type="InterPro" id="IPR001019">
    <property type="entry name" value="Gprotein_alpha_su"/>
</dbReference>
<keyword evidence="16" id="KW-1185">Reference proteome</keyword>
<evidence type="ECO:0000256" key="4">
    <source>
        <dbReference type="ARBA" id="ARBA00022741"/>
    </source>
</evidence>
<dbReference type="InterPro" id="IPR011025">
    <property type="entry name" value="GproteinA_insert"/>
</dbReference>
<feature type="compositionally biased region" description="Basic residues" evidence="13">
    <location>
        <begin position="1567"/>
        <end position="1576"/>
    </location>
</feature>
<feature type="binding site" evidence="10">
    <location>
        <begin position="200"/>
        <end position="204"/>
    </location>
    <ligand>
        <name>GTP</name>
        <dbReference type="ChEBI" id="CHEBI:37565"/>
    </ligand>
</feature>
<keyword evidence="8" id="KW-0807">Transducer</keyword>
<feature type="binding site" evidence="10">
    <location>
        <begin position="269"/>
        <end position="272"/>
    </location>
    <ligand>
        <name>GTP</name>
        <dbReference type="ChEBI" id="CHEBI:37565"/>
    </ligand>
</feature>
<comment type="similarity">
    <text evidence="1">Belongs to the G-alpha family. G(q) subfamily.</text>
</comment>
<feature type="binding site" evidence="11">
    <location>
        <position position="181"/>
    </location>
    <ligand>
        <name>Mg(2+)</name>
        <dbReference type="ChEBI" id="CHEBI:18420"/>
    </ligand>
</feature>
<evidence type="ECO:0000256" key="8">
    <source>
        <dbReference type="ARBA" id="ARBA00023224"/>
    </source>
</evidence>
<feature type="region of interest" description="Disordered" evidence="13">
    <location>
        <begin position="406"/>
        <end position="507"/>
    </location>
</feature>
<dbReference type="SUPFAM" id="SSF52540">
    <property type="entry name" value="P-loop containing nucleoside triphosphate hydrolases"/>
    <property type="match status" value="1"/>
</dbReference>
<keyword evidence="5 11" id="KW-0460">Magnesium</keyword>
<evidence type="ECO:0000259" key="14">
    <source>
        <dbReference type="PROSITE" id="PS50280"/>
    </source>
</evidence>
<evidence type="ECO:0000256" key="9">
    <source>
        <dbReference type="ARBA" id="ARBA00023288"/>
    </source>
</evidence>
<dbReference type="CDD" id="cd00066">
    <property type="entry name" value="G-alpha"/>
    <property type="match status" value="1"/>
</dbReference>
<organism evidence="15 16">
    <name type="scientific">Pseudocercospora eumusae</name>
    <dbReference type="NCBI Taxonomy" id="321146"/>
    <lineage>
        <taxon>Eukaryota</taxon>
        <taxon>Fungi</taxon>
        <taxon>Dikarya</taxon>
        <taxon>Ascomycota</taxon>
        <taxon>Pezizomycotina</taxon>
        <taxon>Dothideomycetes</taxon>
        <taxon>Dothideomycetidae</taxon>
        <taxon>Mycosphaerellales</taxon>
        <taxon>Mycosphaerellaceae</taxon>
        <taxon>Pseudocercospora</taxon>
    </lineage>
</organism>
<evidence type="ECO:0000256" key="13">
    <source>
        <dbReference type="SAM" id="MobiDB-lite"/>
    </source>
</evidence>
<dbReference type="InterPro" id="IPR046341">
    <property type="entry name" value="SET_dom_sf"/>
</dbReference>
<accession>A0A139HGJ3</accession>
<keyword evidence="4 10" id="KW-0547">Nucleotide-binding</keyword>
<feature type="region of interest" description="Disordered" evidence="13">
    <location>
        <begin position="522"/>
        <end position="789"/>
    </location>
</feature>
<keyword evidence="9" id="KW-0449">Lipoprotein</keyword>
<dbReference type="GO" id="GO:0031683">
    <property type="term" value="F:G-protein beta/gamma-subunit complex binding"/>
    <property type="evidence" value="ECO:0007669"/>
    <property type="project" value="InterPro"/>
</dbReference>
<evidence type="ECO:0000256" key="11">
    <source>
        <dbReference type="PIRSR" id="PIRSR601019-2"/>
    </source>
</evidence>
<dbReference type="Gene3D" id="1.10.400.10">
    <property type="entry name" value="GI Alpha 1, domain 2-like"/>
    <property type="match status" value="1"/>
</dbReference>
<dbReference type="GO" id="GO:0005525">
    <property type="term" value="F:GTP binding"/>
    <property type="evidence" value="ECO:0007669"/>
    <property type="project" value="UniProtKB-KW"/>
</dbReference>
<dbReference type="FunFam" id="1.10.400.10:FF:000007">
    <property type="entry name" value="Guanine nucleotide-binding protein subunit alpha"/>
    <property type="match status" value="1"/>
</dbReference>
<evidence type="ECO:0000256" key="3">
    <source>
        <dbReference type="ARBA" id="ARBA00022723"/>
    </source>
</evidence>
<keyword evidence="2" id="KW-0519">Myristate</keyword>
<dbReference type="PANTHER" id="PTHR10218">
    <property type="entry name" value="GTP-BINDING PROTEIN ALPHA SUBUNIT"/>
    <property type="match status" value="1"/>
</dbReference>
<feature type="binding site" evidence="10">
    <location>
        <begin position="150"/>
        <end position="151"/>
    </location>
    <ligand>
        <name>GTP</name>
        <dbReference type="ChEBI" id="CHEBI:37565"/>
    </ligand>
</feature>
<dbReference type="PRINTS" id="PR00318">
    <property type="entry name" value="GPROTEINA"/>
</dbReference>
<dbReference type="PRINTS" id="PR01241">
    <property type="entry name" value="GPROTEINAFNG"/>
</dbReference>
<sequence length="1582" mass="175325">MGCGQSSESKEGKQRNEEIENQLKRDKMNLRNEIKMLLLGAGESGKSTILKQMKLIHEGGYSRDERESFREIIFSNTVQSMRVILEAMESLELPLDDQRAEYHVQTIFMQPAQIEGDVLPPEVGQAIKTLWADVGVQAAFQRSREYQLNDSAKYYFDSIDTIASPTYIPSDQDVLRSRVKTTGITETTFIIGDLTYRMFDVGGQRSERKKWIHCFENVTTILFLVAISEYDQLLFEDETVNRMQEALTLFDSICNSRWFTKTSIILFLNKIDRFKEKLPVSPMKNYFPDYEGGQDYGAACDYILNRFVSLNQHPTKQIYTHFTCATDTMQIRFVMAAVNDIIIQENLRIYNTSNGSLFVIDVQTARVSVSGLAATAHSDNSALPPAKKCVILCRGPSGAIYHIAEPATGDMSPQKSMVIDISDDDDDDDHVPAPPRRRQPPLIALHGSTSALATSTSHARLPLQGQKRARDDNASPTASQKRARVAFKTSQSVVQPGLTSTRSTGSVLTGAQYAHPPAATDVIDLTTSPEPEAPKTGKRPQLRQTSSGTGPRQSPQLESPAQKSTPQAVSNGKKPARVSATSERPKNSAIYASPSAAPDGTDRARVYPLPSKHSKAPTPSETVKILGQATRTEGKMVEDEQSRPLEIPESPPLSPNGADRTPLPLPRGPLGRTSSSPHEKHIRKQQGHFRDTTPRNEFSDARITSATPNNGKTSSPLPPRYSVPTGVDSNEDTTYGSLGSKANNALSSPKNPAPLTPQQKTTAYQISASQAGNPAVRAGVRANSASAAPTAAVKDIYPTDGSAAQHARAQIQEEGSSGSGSSSFHEQSEVRHNADTIAAKSQEVSSAPSQMKDKEKAGIQITDLDGSAQRPDSNKDAASSKQDSGVFIPSESPALKSPMPAFAGAGIAKHIELVVGRYFEESRKDNEHWTRIELRRARHDTTNLSSGGAENKPTSIFKSLKPIRLNVVTERNIAQSNTARLCVEQFPCATSKTAKTFYALECDMFGTKAADVPPFSHYVSIKNSFLAGNEKSLQHWPYFGDDYNLGEAKGLAINYNMDIEPRERKLLRLGQAENFAAYAQDMLSQIGCDWSDVLRFLLDPSPDVGAMSDARNAVQSRHKYCEEDFDRESHRWIAALTRLPRAKPDELAKAALLCDQFQRITKFPLWHVARRSDYTRKILEETEESETDDQLTCRVCMRYNCPYHGEIEESDNEEQADVKEVVATDIINPRDIDIRARVSLPAEIDTNEHAVTKSVDRQSLDYWRQCRNASIQRGVAKHTMIGDSGIHGLGLYTCEDIRPHEFLGEYTGEIISKTEADRRGAVYEHQKLSYLFSLNDTQEIDSTYFGNKIRFINHADKSKCNIYPRIIMVNTVFRIALYGQKKVKPGEELFFDYGPMFPDEQLGGKTQKKAAPRVRNSNLVHDFYDVEQIEDKHGNVRARKVTSDASEDGRSSNDGIDATPRKGHRPTAKKSSNSRKRPRGSSSAPGPAAKARRLEDIEEEDTRENLEAHEATAAHGQVNAFEDGYNILDAGELPVDPADEEFEPENSASEASHDEDTLMSGDELRFSRRHRGRSRKNNLVGK</sequence>
<feature type="binding site" evidence="10">
    <location>
        <begin position="43"/>
        <end position="48"/>
    </location>
    <ligand>
        <name>GTP</name>
        <dbReference type="ChEBI" id="CHEBI:37565"/>
    </ligand>
</feature>
<evidence type="ECO:0000256" key="12">
    <source>
        <dbReference type="SAM" id="Coils"/>
    </source>
</evidence>
<gene>
    <name evidence="15" type="ORF">AC578_4531</name>
</gene>
<dbReference type="GO" id="GO:0003924">
    <property type="term" value="F:GTPase activity"/>
    <property type="evidence" value="ECO:0007669"/>
    <property type="project" value="InterPro"/>
</dbReference>
<dbReference type="GO" id="GO:0046872">
    <property type="term" value="F:metal ion binding"/>
    <property type="evidence" value="ECO:0007669"/>
    <property type="project" value="UniProtKB-KW"/>
</dbReference>
<evidence type="ECO:0000256" key="7">
    <source>
        <dbReference type="ARBA" id="ARBA00023139"/>
    </source>
</evidence>
<evidence type="ECO:0000313" key="15">
    <source>
        <dbReference type="EMBL" id="KXT01512.1"/>
    </source>
</evidence>
<dbReference type="FunFam" id="3.40.50.300:FF:000051">
    <property type="entry name" value="Guanine nucleotide-binding protein subunit alpha"/>
    <property type="match status" value="1"/>
</dbReference>
<dbReference type="Gene3D" id="3.40.50.300">
    <property type="entry name" value="P-loop containing nucleotide triphosphate hydrolases"/>
    <property type="match status" value="1"/>
</dbReference>
<comment type="caution">
    <text evidence="15">The sequence shown here is derived from an EMBL/GenBank/DDBJ whole genome shotgun (WGS) entry which is preliminary data.</text>
</comment>
<feature type="coiled-coil region" evidence="12">
    <location>
        <begin position="9"/>
        <end position="36"/>
    </location>
</feature>
<feature type="domain" description="SET" evidence="14">
    <location>
        <begin position="1277"/>
        <end position="1394"/>
    </location>
</feature>
<dbReference type="PROSITE" id="PS50280">
    <property type="entry name" value="SET"/>
    <property type="match status" value="1"/>
</dbReference>
<evidence type="ECO:0000256" key="1">
    <source>
        <dbReference type="ARBA" id="ARBA00007976"/>
    </source>
</evidence>
<feature type="compositionally biased region" description="Low complexity" evidence="13">
    <location>
        <begin position="444"/>
        <end position="459"/>
    </location>
</feature>